<dbReference type="InterPro" id="IPR003591">
    <property type="entry name" value="Leu-rich_rpt_typical-subtyp"/>
</dbReference>
<evidence type="ECO:0000313" key="7">
    <source>
        <dbReference type="EMBL" id="GCB66971.1"/>
    </source>
</evidence>
<dbReference type="SUPFAM" id="SSF52058">
    <property type="entry name" value="L domain-like"/>
    <property type="match status" value="2"/>
</dbReference>
<dbReference type="Proteomes" id="UP000288216">
    <property type="component" value="Unassembled WGS sequence"/>
</dbReference>
<comment type="caution">
    <text evidence="7">The sequence shown here is derived from an EMBL/GenBank/DDBJ whole genome shotgun (WGS) entry which is preliminary data.</text>
</comment>
<dbReference type="InterPro" id="IPR050333">
    <property type="entry name" value="SLRP"/>
</dbReference>
<organism evidence="7 8">
    <name type="scientific">Scyliorhinus torazame</name>
    <name type="common">Cloudy catshark</name>
    <name type="synonym">Catulus torazame</name>
    <dbReference type="NCBI Taxonomy" id="75743"/>
    <lineage>
        <taxon>Eukaryota</taxon>
        <taxon>Metazoa</taxon>
        <taxon>Chordata</taxon>
        <taxon>Craniata</taxon>
        <taxon>Vertebrata</taxon>
        <taxon>Chondrichthyes</taxon>
        <taxon>Elasmobranchii</taxon>
        <taxon>Galeomorphii</taxon>
        <taxon>Galeoidea</taxon>
        <taxon>Carcharhiniformes</taxon>
        <taxon>Scyliorhinidae</taxon>
        <taxon>Scyliorhinus</taxon>
    </lineage>
</organism>
<dbReference type="FunFam" id="3.80.10.10:FF:001164">
    <property type="entry name" value="GH01279p"/>
    <property type="match status" value="1"/>
</dbReference>
<dbReference type="PANTHER" id="PTHR45712">
    <property type="entry name" value="AGAP008170-PA"/>
    <property type="match status" value="1"/>
</dbReference>
<dbReference type="PANTHER" id="PTHR45712:SF22">
    <property type="entry name" value="INSULIN-LIKE GROWTH FACTOR-BINDING PROTEIN COMPLEX ACID LABILE SUBUNIT"/>
    <property type="match status" value="1"/>
</dbReference>
<feature type="chain" id="PRO_5019006691" description="LRRCT domain-containing protein" evidence="5">
    <location>
        <begin position="19"/>
        <end position="516"/>
    </location>
</feature>
<accession>A0A401P1I0</accession>
<feature type="region of interest" description="Disordered" evidence="4">
    <location>
        <begin position="495"/>
        <end position="516"/>
    </location>
</feature>
<evidence type="ECO:0000256" key="2">
    <source>
        <dbReference type="ARBA" id="ARBA00022729"/>
    </source>
</evidence>
<feature type="signal peptide" evidence="5">
    <location>
        <begin position="1"/>
        <end position="18"/>
    </location>
</feature>
<evidence type="ECO:0000313" key="8">
    <source>
        <dbReference type="Proteomes" id="UP000288216"/>
    </source>
</evidence>
<dbReference type="OrthoDB" id="2020019at2759"/>
<dbReference type="STRING" id="75743.A0A401P1I0"/>
<reference evidence="7 8" key="1">
    <citation type="journal article" date="2018" name="Nat. Ecol. Evol.">
        <title>Shark genomes provide insights into elasmobranch evolution and the origin of vertebrates.</title>
        <authorList>
            <person name="Hara Y"/>
            <person name="Yamaguchi K"/>
            <person name="Onimaru K"/>
            <person name="Kadota M"/>
            <person name="Koyanagi M"/>
            <person name="Keeley SD"/>
            <person name="Tatsumi K"/>
            <person name="Tanaka K"/>
            <person name="Motone F"/>
            <person name="Kageyama Y"/>
            <person name="Nozu R"/>
            <person name="Adachi N"/>
            <person name="Nishimura O"/>
            <person name="Nakagawa R"/>
            <person name="Tanegashima C"/>
            <person name="Kiyatake I"/>
            <person name="Matsumoto R"/>
            <person name="Murakumo K"/>
            <person name="Nishida K"/>
            <person name="Terakita A"/>
            <person name="Kuratani S"/>
            <person name="Sato K"/>
            <person name="Hyodo S Kuraku.S."/>
        </authorList>
    </citation>
    <scope>NUCLEOTIDE SEQUENCE [LARGE SCALE GENOMIC DNA]</scope>
</reference>
<dbReference type="PROSITE" id="PS51450">
    <property type="entry name" value="LRR"/>
    <property type="match status" value="2"/>
</dbReference>
<dbReference type="InterPro" id="IPR001611">
    <property type="entry name" value="Leu-rich_rpt"/>
</dbReference>
<dbReference type="SMART" id="SM00369">
    <property type="entry name" value="LRR_TYP"/>
    <property type="match status" value="11"/>
</dbReference>
<dbReference type="OMA" id="NCICENE"/>
<dbReference type="SMART" id="SM00364">
    <property type="entry name" value="LRR_BAC"/>
    <property type="match status" value="4"/>
</dbReference>
<evidence type="ECO:0000256" key="4">
    <source>
        <dbReference type="SAM" id="MobiDB-lite"/>
    </source>
</evidence>
<protein>
    <recommendedName>
        <fullName evidence="6">LRRCT domain-containing protein</fullName>
    </recommendedName>
</protein>
<dbReference type="Gene3D" id="3.80.10.10">
    <property type="entry name" value="Ribonuclease Inhibitor"/>
    <property type="match status" value="3"/>
</dbReference>
<evidence type="ECO:0000256" key="5">
    <source>
        <dbReference type="SAM" id="SignalP"/>
    </source>
</evidence>
<feature type="domain" description="LRRCT" evidence="6">
    <location>
        <begin position="424"/>
        <end position="473"/>
    </location>
</feature>
<gene>
    <name evidence="7" type="ORF">scyTo_0000665</name>
</gene>
<name>A0A401P1I0_SCYTO</name>
<sequence>MLFIYFLTVLAFLMSCQGNCPTRCVCDSSKSVHCYRVTTVPKAIPTDTRKLHLGHNNIKQLRASDFGGLYGIEELAMSSCGMEATEAHTFSTLMNLRTLELWKNKLRNVPSKLPSNVEVLKLGNNQIQALCETDFEGMAKLKILDLQNNKISKIHSSVLSSALKLESLVLDSNSLELLSGPLKLPYLKRLSMKNNRLSSLPSNFFSFLPSLHFLFLSGNVFCKIPKNMPPLLWSLKMDKNLISELQVQDLKYLSHLFELSLSENQLSTANDALALTNLSIVDLSKNQLRAVPTRLPARLQMLDCSHNFIQHVTLQEFSGLCELKHLFLEYNNITIIDVDALQHCLQLSDLALERNQLSSFPKGLPDTLIRLDLKGNNITDICKETVENMKRLRVLNLRNNRLSSLNPDVLGYFPRLRQLYLDGNPWNCTCDLMKIRVLLTARQLEIKSGYCATPAYYRGEMWLSSNKMLNSCGYNTIHGVQGKAFLEIAAKKAQEDDRSNINGPTDNEDYYDYDAD</sequence>
<dbReference type="AlphaFoldDB" id="A0A401P1I0"/>
<feature type="compositionally biased region" description="Acidic residues" evidence="4">
    <location>
        <begin position="506"/>
        <end position="516"/>
    </location>
</feature>
<dbReference type="EMBL" id="BFAA01000131">
    <property type="protein sequence ID" value="GCB66971.1"/>
    <property type="molecule type" value="Genomic_DNA"/>
</dbReference>
<evidence type="ECO:0000256" key="3">
    <source>
        <dbReference type="ARBA" id="ARBA00022737"/>
    </source>
</evidence>
<keyword evidence="3" id="KW-0677">Repeat</keyword>
<dbReference type="InterPro" id="IPR032675">
    <property type="entry name" value="LRR_dom_sf"/>
</dbReference>
<evidence type="ECO:0000259" key="6">
    <source>
        <dbReference type="SMART" id="SM00082"/>
    </source>
</evidence>
<dbReference type="SMART" id="SM00082">
    <property type="entry name" value="LRRCT"/>
    <property type="match status" value="1"/>
</dbReference>
<proteinExistence type="predicted"/>
<keyword evidence="8" id="KW-1185">Reference proteome</keyword>
<dbReference type="Pfam" id="PF13855">
    <property type="entry name" value="LRR_8"/>
    <property type="match status" value="3"/>
</dbReference>
<evidence type="ECO:0000256" key="1">
    <source>
        <dbReference type="ARBA" id="ARBA00022614"/>
    </source>
</evidence>
<keyword evidence="1" id="KW-0433">Leucine-rich repeat</keyword>
<dbReference type="InterPro" id="IPR000483">
    <property type="entry name" value="Cys-rich_flank_reg_C"/>
</dbReference>
<keyword evidence="2 5" id="KW-0732">Signal</keyword>